<accession>A0A926D9W4</accession>
<dbReference type="FunFam" id="3.30.950.10:FF:000002">
    <property type="entry name" value="Ribosomal RNA small subunit methyltransferase I"/>
    <property type="match status" value="1"/>
</dbReference>
<dbReference type="HAMAP" id="MF_01877">
    <property type="entry name" value="16SrRNA_methyltr_I"/>
    <property type="match status" value="1"/>
</dbReference>
<dbReference type="EMBL" id="JACRSN010000011">
    <property type="protein sequence ID" value="MBC8534037.1"/>
    <property type="molecule type" value="Genomic_DNA"/>
</dbReference>
<dbReference type="InterPro" id="IPR035996">
    <property type="entry name" value="4pyrrol_Methylase_sf"/>
</dbReference>
<keyword evidence="3 6" id="KW-0489">Methyltransferase</keyword>
<dbReference type="RefSeq" id="WP_249319686.1">
    <property type="nucleotide sequence ID" value="NZ_JACRSN010000011.1"/>
</dbReference>
<dbReference type="PANTHER" id="PTHR46111:SF1">
    <property type="entry name" value="RIBOSOMAL RNA SMALL SUBUNIT METHYLTRANSFERASE I"/>
    <property type="match status" value="1"/>
</dbReference>
<keyword evidence="1 6" id="KW-0963">Cytoplasm</keyword>
<evidence type="ECO:0000256" key="1">
    <source>
        <dbReference type="ARBA" id="ARBA00022490"/>
    </source>
</evidence>
<evidence type="ECO:0000256" key="3">
    <source>
        <dbReference type="ARBA" id="ARBA00022603"/>
    </source>
</evidence>
<sequence length="280" mass="30543">MTGKLFIVGTPIGNLADFSPRGQETLRQADFIAAEDTRVTAKLLNHFSIKKELISCYEHNERSRSRYICDRIENGETCALVSDAGMPAISDPGETLAAECAARGIEVLAVPGPSAFTAALAVSGLPTGRFTFEGFLSMNKKSRREHLQELKDERRTMVFYEAPHKLAATLADMLATWGDRRIALVRELTKIHEEAVRTTLSGALERYGDGSARGEFVLVIEGAPRLEKTQLSEEDAVLLARRYVQAGKSAAEAAKQAAQESGRKKGEIYRALVQALDGSA</sequence>
<dbReference type="SUPFAM" id="SSF53790">
    <property type="entry name" value="Tetrapyrrole methylase"/>
    <property type="match status" value="1"/>
</dbReference>
<evidence type="ECO:0000259" key="7">
    <source>
        <dbReference type="Pfam" id="PF00590"/>
    </source>
</evidence>
<dbReference type="Gene3D" id="3.30.950.10">
    <property type="entry name" value="Methyltransferase, Cobalt-precorrin-4 Transmethylase, Domain 2"/>
    <property type="match status" value="1"/>
</dbReference>
<dbReference type="NCBIfam" id="TIGR00096">
    <property type="entry name" value="16S rRNA (cytidine(1402)-2'-O)-methyltransferase"/>
    <property type="match status" value="1"/>
</dbReference>
<comment type="function">
    <text evidence="6">Catalyzes the 2'-O-methylation of the ribose of cytidine 1402 (C1402) in 16S rRNA.</text>
</comment>
<dbReference type="PROSITE" id="PS01296">
    <property type="entry name" value="RSMI"/>
    <property type="match status" value="1"/>
</dbReference>
<organism evidence="8 9">
    <name type="scientific">Yeguia hominis</name>
    <dbReference type="NCBI Taxonomy" id="2763662"/>
    <lineage>
        <taxon>Bacteria</taxon>
        <taxon>Bacillati</taxon>
        <taxon>Bacillota</taxon>
        <taxon>Clostridia</taxon>
        <taxon>Eubacteriales</taxon>
        <taxon>Yeguiaceae</taxon>
        <taxon>Yeguia</taxon>
    </lineage>
</organism>
<dbReference type="InterPro" id="IPR014776">
    <property type="entry name" value="4pyrrole_Mease_sub2"/>
</dbReference>
<dbReference type="Pfam" id="PF00590">
    <property type="entry name" value="TP_methylase"/>
    <property type="match status" value="1"/>
</dbReference>
<dbReference type="AlphaFoldDB" id="A0A926D9W4"/>
<evidence type="ECO:0000256" key="4">
    <source>
        <dbReference type="ARBA" id="ARBA00022679"/>
    </source>
</evidence>
<proteinExistence type="inferred from homology"/>
<dbReference type="InterPro" id="IPR018063">
    <property type="entry name" value="SAM_MeTrfase_RsmI_CS"/>
</dbReference>
<dbReference type="InterPro" id="IPR014777">
    <property type="entry name" value="4pyrrole_Mease_sub1"/>
</dbReference>
<dbReference type="InterPro" id="IPR000878">
    <property type="entry name" value="4pyrrol_Mease"/>
</dbReference>
<protein>
    <recommendedName>
        <fullName evidence="6">Ribosomal RNA small subunit methyltransferase I</fullName>
        <ecNumber evidence="6">2.1.1.198</ecNumber>
    </recommendedName>
    <alternativeName>
        <fullName evidence="6">16S rRNA 2'-O-ribose C1402 methyltransferase</fullName>
    </alternativeName>
    <alternativeName>
        <fullName evidence="6">rRNA (cytidine-2'-O-)-methyltransferase RsmI</fullName>
    </alternativeName>
</protein>
<dbReference type="CDD" id="cd11648">
    <property type="entry name" value="RsmI"/>
    <property type="match status" value="1"/>
</dbReference>
<comment type="catalytic activity">
    <reaction evidence="6">
        <text>cytidine(1402) in 16S rRNA + S-adenosyl-L-methionine = 2'-O-methylcytidine(1402) in 16S rRNA + S-adenosyl-L-homocysteine + H(+)</text>
        <dbReference type="Rhea" id="RHEA:42924"/>
        <dbReference type="Rhea" id="RHEA-COMP:10285"/>
        <dbReference type="Rhea" id="RHEA-COMP:10286"/>
        <dbReference type="ChEBI" id="CHEBI:15378"/>
        <dbReference type="ChEBI" id="CHEBI:57856"/>
        <dbReference type="ChEBI" id="CHEBI:59789"/>
        <dbReference type="ChEBI" id="CHEBI:74495"/>
        <dbReference type="ChEBI" id="CHEBI:82748"/>
        <dbReference type="EC" id="2.1.1.198"/>
    </reaction>
</comment>
<dbReference type="Gene3D" id="3.40.1010.10">
    <property type="entry name" value="Cobalt-precorrin-4 Transmethylase, Domain 1"/>
    <property type="match status" value="1"/>
</dbReference>
<gene>
    <name evidence="6 8" type="primary">rsmI</name>
    <name evidence="8" type="ORF">IAG03_08490</name>
</gene>
<evidence type="ECO:0000256" key="6">
    <source>
        <dbReference type="HAMAP-Rule" id="MF_01877"/>
    </source>
</evidence>
<keyword evidence="2 6" id="KW-0698">rRNA processing</keyword>
<comment type="subcellular location">
    <subcellularLocation>
        <location evidence="6">Cytoplasm</location>
    </subcellularLocation>
</comment>
<evidence type="ECO:0000256" key="2">
    <source>
        <dbReference type="ARBA" id="ARBA00022552"/>
    </source>
</evidence>
<dbReference type="Proteomes" id="UP000651482">
    <property type="component" value="Unassembled WGS sequence"/>
</dbReference>
<evidence type="ECO:0000313" key="9">
    <source>
        <dbReference type="Proteomes" id="UP000651482"/>
    </source>
</evidence>
<dbReference type="InterPro" id="IPR008189">
    <property type="entry name" value="rRNA_ssu_MeTfrase_I"/>
</dbReference>
<name>A0A926D9W4_9FIRM</name>
<dbReference type="PANTHER" id="PTHR46111">
    <property type="entry name" value="RIBOSOMAL RNA SMALL SUBUNIT METHYLTRANSFERASE I"/>
    <property type="match status" value="1"/>
</dbReference>
<keyword evidence="5 6" id="KW-0949">S-adenosyl-L-methionine</keyword>
<dbReference type="GO" id="GO:0005737">
    <property type="term" value="C:cytoplasm"/>
    <property type="evidence" value="ECO:0007669"/>
    <property type="project" value="UniProtKB-SubCell"/>
</dbReference>
<feature type="domain" description="Tetrapyrrole methylase" evidence="7">
    <location>
        <begin position="4"/>
        <end position="201"/>
    </location>
</feature>
<reference evidence="8" key="1">
    <citation type="submission" date="2020-08" db="EMBL/GenBank/DDBJ databases">
        <title>Genome public.</title>
        <authorList>
            <person name="Liu C."/>
            <person name="Sun Q."/>
        </authorList>
    </citation>
    <scope>NUCLEOTIDE SEQUENCE</scope>
    <source>
        <strain evidence="8">NSJ-40</strain>
    </source>
</reference>
<keyword evidence="9" id="KW-1185">Reference proteome</keyword>
<evidence type="ECO:0000256" key="5">
    <source>
        <dbReference type="ARBA" id="ARBA00022691"/>
    </source>
</evidence>
<comment type="caution">
    <text evidence="8">The sequence shown here is derived from an EMBL/GenBank/DDBJ whole genome shotgun (WGS) entry which is preliminary data.</text>
</comment>
<comment type="similarity">
    <text evidence="6">Belongs to the methyltransferase superfamily. RsmI family.</text>
</comment>
<keyword evidence="4 6" id="KW-0808">Transferase</keyword>
<dbReference type="FunFam" id="3.40.1010.10:FF:000007">
    <property type="entry name" value="Ribosomal RNA small subunit methyltransferase I"/>
    <property type="match status" value="1"/>
</dbReference>
<dbReference type="PIRSF" id="PIRSF005917">
    <property type="entry name" value="MTase_YraL"/>
    <property type="match status" value="1"/>
</dbReference>
<dbReference type="EC" id="2.1.1.198" evidence="6"/>
<dbReference type="GO" id="GO:0070677">
    <property type="term" value="F:rRNA (cytosine-2'-O-)-methyltransferase activity"/>
    <property type="evidence" value="ECO:0007669"/>
    <property type="project" value="UniProtKB-UniRule"/>
</dbReference>
<evidence type="ECO:0000313" key="8">
    <source>
        <dbReference type="EMBL" id="MBC8534037.1"/>
    </source>
</evidence>